<keyword evidence="1" id="KW-0472">Membrane</keyword>
<organism evidence="2">
    <name type="scientific">Siphoviridae sp. ctZiV25</name>
    <dbReference type="NCBI Taxonomy" id="2825560"/>
    <lineage>
        <taxon>Viruses</taxon>
        <taxon>Duplodnaviria</taxon>
        <taxon>Heunggongvirae</taxon>
        <taxon>Uroviricota</taxon>
        <taxon>Caudoviricetes</taxon>
    </lineage>
</organism>
<dbReference type="EMBL" id="BK015956">
    <property type="protein sequence ID" value="DAF86991.1"/>
    <property type="molecule type" value="Genomic_DNA"/>
</dbReference>
<sequence length="43" mass="4993">MNNVKTERISINQFFINKKSVTFSIFQFTLVCYVCNVGINLSM</sequence>
<feature type="transmembrane region" description="Helical" evidence="1">
    <location>
        <begin position="21"/>
        <end position="39"/>
    </location>
</feature>
<evidence type="ECO:0000256" key="1">
    <source>
        <dbReference type="SAM" id="Phobius"/>
    </source>
</evidence>
<protein>
    <submittedName>
        <fullName evidence="2">Uncharacterized protein</fullName>
    </submittedName>
</protein>
<proteinExistence type="predicted"/>
<evidence type="ECO:0000313" key="2">
    <source>
        <dbReference type="EMBL" id="DAF86991.1"/>
    </source>
</evidence>
<keyword evidence="1" id="KW-0812">Transmembrane</keyword>
<name>A0A8S5TXU5_9CAUD</name>
<accession>A0A8S5TXU5</accession>
<reference evidence="2" key="1">
    <citation type="journal article" date="2021" name="Proc. Natl. Acad. Sci. U.S.A.">
        <title>A Catalog of Tens of Thousands of Viruses from Human Metagenomes Reveals Hidden Associations with Chronic Diseases.</title>
        <authorList>
            <person name="Tisza M.J."/>
            <person name="Buck C.B."/>
        </authorList>
    </citation>
    <scope>NUCLEOTIDE SEQUENCE</scope>
    <source>
        <strain evidence="2">CtZiV25</strain>
    </source>
</reference>
<keyword evidence="1" id="KW-1133">Transmembrane helix</keyword>